<dbReference type="Gene3D" id="1.20.1280.50">
    <property type="match status" value="1"/>
</dbReference>
<reference evidence="1 2" key="1">
    <citation type="journal article" date="2024" name="J Genomics">
        <title>Draft genome sequencing and assembly of Favolaschia claudopus CIRM-BRFM 2984 isolated from oak limbs.</title>
        <authorList>
            <person name="Navarro D."/>
            <person name="Drula E."/>
            <person name="Chaduli D."/>
            <person name="Cazenave R."/>
            <person name="Ahrendt S."/>
            <person name="Wang J."/>
            <person name="Lipzen A."/>
            <person name="Daum C."/>
            <person name="Barry K."/>
            <person name="Grigoriev I.V."/>
            <person name="Favel A."/>
            <person name="Rosso M.N."/>
            <person name="Martin F."/>
        </authorList>
    </citation>
    <scope>NUCLEOTIDE SEQUENCE [LARGE SCALE GENOMIC DNA]</scope>
    <source>
        <strain evidence="1 2">CIRM-BRFM 2984</strain>
    </source>
</reference>
<comment type="caution">
    <text evidence="1">The sequence shown here is derived from an EMBL/GenBank/DDBJ whole genome shotgun (WGS) entry which is preliminary data.</text>
</comment>
<dbReference type="EMBL" id="JAWWNJ010000162">
    <property type="protein sequence ID" value="KAK6977969.1"/>
    <property type="molecule type" value="Genomic_DNA"/>
</dbReference>
<keyword evidence="2" id="KW-1185">Reference proteome</keyword>
<accession>A0AAV9ZCX1</accession>
<protein>
    <recommendedName>
        <fullName evidence="3">F-box domain-containing protein</fullName>
    </recommendedName>
</protein>
<evidence type="ECO:0000313" key="1">
    <source>
        <dbReference type="EMBL" id="KAK6977969.1"/>
    </source>
</evidence>
<evidence type="ECO:0008006" key="3">
    <source>
        <dbReference type="Google" id="ProtNLM"/>
    </source>
</evidence>
<name>A0AAV9ZCX1_9AGAR</name>
<organism evidence="1 2">
    <name type="scientific">Favolaschia claudopus</name>
    <dbReference type="NCBI Taxonomy" id="2862362"/>
    <lineage>
        <taxon>Eukaryota</taxon>
        <taxon>Fungi</taxon>
        <taxon>Dikarya</taxon>
        <taxon>Basidiomycota</taxon>
        <taxon>Agaricomycotina</taxon>
        <taxon>Agaricomycetes</taxon>
        <taxon>Agaricomycetidae</taxon>
        <taxon>Agaricales</taxon>
        <taxon>Marasmiineae</taxon>
        <taxon>Mycenaceae</taxon>
        <taxon>Favolaschia</taxon>
    </lineage>
</organism>
<dbReference type="Proteomes" id="UP001362999">
    <property type="component" value="Unassembled WGS sequence"/>
</dbReference>
<proteinExistence type="predicted"/>
<gene>
    <name evidence="1" type="ORF">R3P38DRAFT_3120300</name>
</gene>
<dbReference type="AlphaFoldDB" id="A0AAV9ZCX1"/>
<evidence type="ECO:0000313" key="2">
    <source>
        <dbReference type="Proteomes" id="UP001362999"/>
    </source>
</evidence>
<sequence>MLDFLAADRAFLAEKDAEIQEALERSLSLLRAARKIRQLHLSSYIYPVLTLPNEIIAEIFLHFVPPYPEVPPLLDDFSPMRLTHICRKWRDIACTTPQRSTLESHRFES</sequence>